<dbReference type="Gene3D" id="1.20.1250.20">
    <property type="entry name" value="MFS general substrate transporter like domains"/>
    <property type="match status" value="1"/>
</dbReference>
<feature type="transmembrane region" description="Helical" evidence="6">
    <location>
        <begin position="349"/>
        <end position="368"/>
    </location>
</feature>
<evidence type="ECO:0000256" key="5">
    <source>
        <dbReference type="ARBA" id="ARBA00023136"/>
    </source>
</evidence>
<keyword evidence="9" id="KW-1185">Reference proteome</keyword>
<comment type="subcellular location">
    <subcellularLocation>
        <location evidence="1">Cell membrane</location>
        <topology evidence="1">Multi-pass membrane protein</topology>
    </subcellularLocation>
</comment>
<evidence type="ECO:0000313" key="8">
    <source>
        <dbReference type="EMBL" id="MFC0680443.1"/>
    </source>
</evidence>
<feature type="transmembrane region" description="Helical" evidence="6">
    <location>
        <begin position="309"/>
        <end position="329"/>
    </location>
</feature>
<evidence type="ECO:0000256" key="6">
    <source>
        <dbReference type="SAM" id="Phobius"/>
    </source>
</evidence>
<keyword evidence="2" id="KW-1003">Cell membrane</keyword>
<protein>
    <submittedName>
        <fullName evidence="8">MFS transporter</fullName>
    </submittedName>
</protein>
<feature type="transmembrane region" description="Helical" evidence="6">
    <location>
        <begin position="259"/>
        <end position="278"/>
    </location>
</feature>
<keyword evidence="3 6" id="KW-0812">Transmembrane</keyword>
<accession>A0ABV6RX30</accession>
<evidence type="ECO:0000256" key="3">
    <source>
        <dbReference type="ARBA" id="ARBA00022692"/>
    </source>
</evidence>
<sequence>MPKPAPEPGRGSFGLLWISQALSQLGTSISTLAYPLLILDATGSALNAGILAAVSAAVSLTAKLPAGLIADRWRYRSLMLVGDAARAFLLATIATAVLFGFATLPLLIVLVAAEVALGAVFGPAEFALLRLLVPAERRAIAVGQMQSRSQLAGLLGPLVGGVLYAVHPALPFALDAASYLASFVLVLGVRSPQRGATARGGEASLRERLGAGWAWLRRDRFLFAAGFWVAALTSVFAAVGLAILVFARDRGANPAELGAMYAISTAGGLVGALLTPWLQRRLSPVAILRSAALVDTAATLVLLPLESPYAIGAAGAAAFFLAPAVSATLFGELSRRCPDELVTRAQSALALVVGAFAPLAPAAIGAVIDGFSPTAAVGVCAAAFAVLLVLALVVPALRATAPGDPPS</sequence>
<dbReference type="InterPro" id="IPR011701">
    <property type="entry name" value="MFS"/>
</dbReference>
<evidence type="ECO:0000256" key="4">
    <source>
        <dbReference type="ARBA" id="ARBA00022989"/>
    </source>
</evidence>
<dbReference type="InterPro" id="IPR036259">
    <property type="entry name" value="MFS_trans_sf"/>
</dbReference>
<dbReference type="Pfam" id="PF07690">
    <property type="entry name" value="MFS_1"/>
    <property type="match status" value="1"/>
</dbReference>
<gene>
    <name evidence="8" type="ORF">ACFFGH_21640</name>
</gene>
<proteinExistence type="predicted"/>
<feature type="transmembrane region" description="Helical" evidence="6">
    <location>
        <begin position="12"/>
        <end position="39"/>
    </location>
</feature>
<dbReference type="PROSITE" id="PS50850">
    <property type="entry name" value="MFS"/>
    <property type="match status" value="1"/>
</dbReference>
<feature type="transmembrane region" description="Helical" evidence="6">
    <location>
        <begin position="150"/>
        <end position="166"/>
    </location>
</feature>
<feature type="transmembrane region" description="Helical" evidence="6">
    <location>
        <begin position="374"/>
        <end position="397"/>
    </location>
</feature>
<dbReference type="Proteomes" id="UP001589896">
    <property type="component" value="Unassembled WGS sequence"/>
</dbReference>
<dbReference type="EMBL" id="JBHLTG010000005">
    <property type="protein sequence ID" value="MFC0680443.1"/>
    <property type="molecule type" value="Genomic_DNA"/>
</dbReference>
<keyword evidence="5 6" id="KW-0472">Membrane</keyword>
<dbReference type="RefSeq" id="WP_386672179.1">
    <property type="nucleotide sequence ID" value="NZ_JBHLTG010000005.1"/>
</dbReference>
<evidence type="ECO:0000256" key="1">
    <source>
        <dbReference type="ARBA" id="ARBA00004651"/>
    </source>
</evidence>
<dbReference type="CDD" id="cd06173">
    <property type="entry name" value="MFS_MefA_like"/>
    <property type="match status" value="1"/>
</dbReference>
<comment type="caution">
    <text evidence="8">The sequence shown here is derived from an EMBL/GenBank/DDBJ whole genome shotgun (WGS) entry which is preliminary data.</text>
</comment>
<feature type="transmembrane region" description="Helical" evidence="6">
    <location>
        <begin position="45"/>
        <end position="66"/>
    </location>
</feature>
<dbReference type="PANTHER" id="PTHR23513:SF6">
    <property type="entry name" value="MAJOR FACILITATOR SUPERFAMILY ASSOCIATED DOMAIN-CONTAINING PROTEIN"/>
    <property type="match status" value="1"/>
</dbReference>
<reference evidence="8 9" key="1">
    <citation type="submission" date="2024-09" db="EMBL/GenBank/DDBJ databases">
        <authorList>
            <person name="Sun Q."/>
            <person name="Mori K."/>
        </authorList>
    </citation>
    <scope>NUCLEOTIDE SEQUENCE [LARGE SCALE GENOMIC DNA]</scope>
    <source>
        <strain evidence="8 9">KCTC 23076</strain>
    </source>
</reference>
<name>A0ABV6RX30_9GAMM</name>
<evidence type="ECO:0000313" key="9">
    <source>
        <dbReference type="Proteomes" id="UP001589896"/>
    </source>
</evidence>
<organism evidence="8 9">
    <name type="scientific">Lysobacter korlensis</name>
    <dbReference type="NCBI Taxonomy" id="553636"/>
    <lineage>
        <taxon>Bacteria</taxon>
        <taxon>Pseudomonadati</taxon>
        <taxon>Pseudomonadota</taxon>
        <taxon>Gammaproteobacteria</taxon>
        <taxon>Lysobacterales</taxon>
        <taxon>Lysobacteraceae</taxon>
        <taxon>Lysobacter</taxon>
    </lineage>
</organism>
<dbReference type="SUPFAM" id="SSF103473">
    <property type="entry name" value="MFS general substrate transporter"/>
    <property type="match status" value="1"/>
</dbReference>
<dbReference type="InterPro" id="IPR020846">
    <property type="entry name" value="MFS_dom"/>
</dbReference>
<feature type="transmembrane region" description="Helical" evidence="6">
    <location>
        <begin position="221"/>
        <end position="247"/>
    </location>
</feature>
<evidence type="ECO:0000259" key="7">
    <source>
        <dbReference type="PROSITE" id="PS50850"/>
    </source>
</evidence>
<feature type="transmembrane region" description="Helical" evidence="6">
    <location>
        <begin position="78"/>
        <end position="101"/>
    </location>
</feature>
<keyword evidence="4 6" id="KW-1133">Transmembrane helix</keyword>
<dbReference type="PANTHER" id="PTHR23513">
    <property type="entry name" value="INTEGRAL MEMBRANE EFFLUX PROTEIN-RELATED"/>
    <property type="match status" value="1"/>
</dbReference>
<feature type="transmembrane region" description="Helical" evidence="6">
    <location>
        <begin position="107"/>
        <end position="129"/>
    </location>
</feature>
<feature type="domain" description="Major facilitator superfamily (MFS) profile" evidence="7">
    <location>
        <begin position="12"/>
        <end position="398"/>
    </location>
</feature>
<evidence type="ECO:0000256" key="2">
    <source>
        <dbReference type="ARBA" id="ARBA00022475"/>
    </source>
</evidence>